<dbReference type="AlphaFoldDB" id="A0A4Y2L8N9"/>
<proteinExistence type="predicted"/>
<reference evidence="1 2" key="1">
    <citation type="journal article" date="2019" name="Sci. Rep.">
        <title>Orb-weaving spider Araneus ventricosus genome elucidates the spidroin gene catalogue.</title>
        <authorList>
            <person name="Kono N."/>
            <person name="Nakamura H."/>
            <person name="Ohtoshi R."/>
            <person name="Moran D.A.P."/>
            <person name="Shinohara A."/>
            <person name="Yoshida Y."/>
            <person name="Fujiwara M."/>
            <person name="Mori M."/>
            <person name="Tomita M."/>
            <person name="Arakawa K."/>
        </authorList>
    </citation>
    <scope>NUCLEOTIDE SEQUENCE [LARGE SCALE GENOMIC DNA]</scope>
</reference>
<comment type="caution">
    <text evidence="1">The sequence shown here is derived from an EMBL/GenBank/DDBJ whole genome shotgun (WGS) entry which is preliminary data.</text>
</comment>
<sequence>MISFKCKKRCTGNCSFRKVRLFCSVLYPHCWDSCNDRGIQVINSVEVDDGEPILPDDLVKASLSLHVEEDTDDLSKILDHKLQSDQEKVKRLCNVCRY</sequence>
<dbReference type="EMBL" id="BGPR01005504">
    <property type="protein sequence ID" value="GBN10779.1"/>
    <property type="molecule type" value="Genomic_DNA"/>
</dbReference>
<evidence type="ECO:0000313" key="2">
    <source>
        <dbReference type="Proteomes" id="UP000499080"/>
    </source>
</evidence>
<name>A0A4Y2L8N9_ARAVE</name>
<protein>
    <submittedName>
        <fullName evidence="1">Uncharacterized protein</fullName>
    </submittedName>
</protein>
<accession>A0A4Y2L8N9</accession>
<dbReference type="Proteomes" id="UP000499080">
    <property type="component" value="Unassembled WGS sequence"/>
</dbReference>
<organism evidence="1 2">
    <name type="scientific">Araneus ventricosus</name>
    <name type="common">Orbweaver spider</name>
    <name type="synonym">Epeira ventricosa</name>
    <dbReference type="NCBI Taxonomy" id="182803"/>
    <lineage>
        <taxon>Eukaryota</taxon>
        <taxon>Metazoa</taxon>
        <taxon>Ecdysozoa</taxon>
        <taxon>Arthropoda</taxon>
        <taxon>Chelicerata</taxon>
        <taxon>Arachnida</taxon>
        <taxon>Araneae</taxon>
        <taxon>Araneomorphae</taxon>
        <taxon>Entelegynae</taxon>
        <taxon>Araneoidea</taxon>
        <taxon>Araneidae</taxon>
        <taxon>Araneus</taxon>
    </lineage>
</organism>
<keyword evidence="2" id="KW-1185">Reference proteome</keyword>
<gene>
    <name evidence="1" type="ORF">AVEN_179290_1</name>
</gene>
<evidence type="ECO:0000313" key="1">
    <source>
        <dbReference type="EMBL" id="GBN10779.1"/>
    </source>
</evidence>